<gene>
    <name evidence="1" type="ORF">QX51_05100</name>
</gene>
<organism evidence="1 2">
    <name type="scientific">Terrisporobacter othiniensis</name>
    <dbReference type="NCBI Taxonomy" id="1577792"/>
    <lineage>
        <taxon>Bacteria</taxon>
        <taxon>Bacillati</taxon>
        <taxon>Bacillota</taxon>
        <taxon>Clostridia</taxon>
        <taxon>Peptostreptococcales</taxon>
        <taxon>Peptostreptococcaceae</taxon>
        <taxon>Terrisporobacter</taxon>
    </lineage>
</organism>
<keyword evidence="2" id="KW-1185">Reference proteome</keyword>
<evidence type="ECO:0008006" key="3">
    <source>
        <dbReference type="Google" id="ProtNLM"/>
    </source>
</evidence>
<dbReference type="Pfam" id="PF14249">
    <property type="entry name" value="Tocopherol_cycl"/>
    <property type="match status" value="1"/>
</dbReference>
<dbReference type="STRING" id="1577792.QX51_05100"/>
<reference evidence="1 2" key="1">
    <citation type="submission" date="2014-12" db="EMBL/GenBank/DDBJ databases">
        <title>Draft genome sequence of Terrisporobacter sp. 08-306576, isolated from the blood culture of a bacteremia patient.</title>
        <authorList>
            <person name="Lund L.C."/>
            <person name="Sydenham T.V."/>
            <person name="Hogh S.V."/>
            <person name="Skov M.N."/>
            <person name="Kemp M."/>
            <person name="Justesen U.S."/>
        </authorList>
    </citation>
    <scope>NUCLEOTIDE SEQUENCE [LARGE SCALE GENOMIC DNA]</scope>
    <source>
        <strain evidence="1 2">08-306576</strain>
    </source>
</reference>
<dbReference type="Proteomes" id="UP000031189">
    <property type="component" value="Unassembled WGS sequence"/>
</dbReference>
<accession>A0A0B3VZ03</accession>
<dbReference type="PANTHER" id="PTHR35309">
    <property type="match status" value="1"/>
</dbReference>
<dbReference type="EMBL" id="JWHR01000057">
    <property type="protein sequence ID" value="KHS58004.1"/>
    <property type="molecule type" value="Genomic_DNA"/>
</dbReference>
<name>A0A0B3VZ03_9FIRM</name>
<protein>
    <recommendedName>
        <fullName evidence="3">Tocopherol cyclase</fullName>
    </recommendedName>
</protein>
<proteinExistence type="predicted"/>
<evidence type="ECO:0000313" key="1">
    <source>
        <dbReference type="EMBL" id="KHS58004.1"/>
    </source>
</evidence>
<dbReference type="PANTHER" id="PTHR35309:SF4">
    <property type="entry name" value="TOCOPHEROL CYCLASE"/>
    <property type="match status" value="1"/>
</dbReference>
<dbReference type="SUPFAM" id="SSF159245">
    <property type="entry name" value="AttH-like"/>
    <property type="match status" value="1"/>
</dbReference>
<sequence>MKENFNPNLYHGKHKSKNFFEGWYFKIVDKKNDYKLAIIPGVSYGNDKSDHHCFIQVINGKESNFNYLSYNINDFKYNNSKFRVCINSNIFTLRSMNLSIAYNNLNIHGNLIFKNLVKWPDSIINPGSMGFYNYLKFMECYSQVCVLNGSIVGDLNINGVNIDFTGGKIYIEKNWGKSFPKSWLWIQSNSFKSRKASVSCSIGTIPFPIKNFTGFLIGVTLENDFYSFTTINHSKINIQHFGDDISLTVTKKNLKLTLKTFTNQKDFLVLKAPNKGSMKSTVKETINGQVYILLEDTKLNKKIFEDIGLSAGIEYGGNFSELFK</sequence>
<dbReference type="InterPro" id="IPR025893">
    <property type="entry name" value="Tocopherol_cyclase"/>
</dbReference>
<dbReference type="AlphaFoldDB" id="A0A0B3VZ03"/>
<dbReference type="OrthoDB" id="9772627at2"/>
<evidence type="ECO:0000313" key="2">
    <source>
        <dbReference type="Proteomes" id="UP000031189"/>
    </source>
</evidence>
<dbReference type="RefSeq" id="WP_039678825.1">
    <property type="nucleotide sequence ID" value="NZ_JAXECK010000033.1"/>
</dbReference>
<dbReference type="GO" id="GO:0009976">
    <property type="term" value="F:tocopherol cyclase activity"/>
    <property type="evidence" value="ECO:0007669"/>
    <property type="project" value="InterPro"/>
</dbReference>
<comment type="caution">
    <text evidence="1">The sequence shown here is derived from an EMBL/GenBank/DDBJ whole genome shotgun (WGS) entry which is preliminary data.</text>
</comment>